<sequence>MRMLVYSSRSIASNTAVTVATLLFILNDCGSALPFLSVSITPDVYLITGTSEQTVNHKIENLSPFPVVVKVLATAPRRFSISKNNLFLDQKSSTDVEIKLQSGPVRSHRLDFHFLPCINVLNSNWKDNPTIAFSTPYKPIVKHVRYKAPRPWSSAVDELCRSHYQISENLSKVFEEAGIFSSKKESIDMNEFAILDEAFAQNLEKEPVKSSR</sequence>
<dbReference type="EMBL" id="JARK01001396">
    <property type="protein sequence ID" value="EYC09373.1"/>
    <property type="molecule type" value="Genomic_DNA"/>
</dbReference>
<reference evidence="3" key="1">
    <citation type="journal article" date="2015" name="Nat. Genet.">
        <title>The genome and transcriptome of the zoonotic hookworm Ancylostoma ceylanicum identify infection-specific gene families.</title>
        <authorList>
            <person name="Schwarz E.M."/>
            <person name="Hu Y."/>
            <person name="Antoshechkin I."/>
            <person name="Miller M.M."/>
            <person name="Sternberg P.W."/>
            <person name="Aroian R.V."/>
        </authorList>
    </citation>
    <scope>NUCLEOTIDE SEQUENCE</scope>
    <source>
        <strain evidence="3">HY135</strain>
    </source>
</reference>
<dbReference type="OrthoDB" id="5847761at2759"/>
<dbReference type="Pfam" id="PF00635">
    <property type="entry name" value="Motile_Sperm"/>
    <property type="match status" value="1"/>
</dbReference>
<accession>A0A016U418</accession>
<comment type="caution">
    <text evidence="2">The sequence shown here is derived from an EMBL/GenBank/DDBJ whole genome shotgun (WGS) entry which is preliminary data.</text>
</comment>
<evidence type="ECO:0000313" key="3">
    <source>
        <dbReference type="Proteomes" id="UP000024635"/>
    </source>
</evidence>
<gene>
    <name evidence="2" type="primary">Acey_s0060.g3077</name>
    <name evidence="2" type="ORF">Y032_0060g3077</name>
</gene>
<proteinExistence type="predicted"/>
<dbReference type="InterPro" id="IPR008962">
    <property type="entry name" value="PapD-like_sf"/>
</dbReference>
<organism evidence="2 3">
    <name type="scientific">Ancylostoma ceylanicum</name>
    <dbReference type="NCBI Taxonomy" id="53326"/>
    <lineage>
        <taxon>Eukaryota</taxon>
        <taxon>Metazoa</taxon>
        <taxon>Ecdysozoa</taxon>
        <taxon>Nematoda</taxon>
        <taxon>Chromadorea</taxon>
        <taxon>Rhabditida</taxon>
        <taxon>Rhabditina</taxon>
        <taxon>Rhabditomorpha</taxon>
        <taxon>Strongyloidea</taxon>
        <taxon>Ancylostomatidae</taxon>
        <taxon>Ancylostomatinae</taxon>
        <taxon>Ancylostoma</taxon>
    </lineage>
</organism>
<name>A0A016U418_9BILA</name>
<evidence type="ECO:0000259" key="1">
    <source>
        <dbReference type="Pfam" id="PF00635"/>
    </source>
</evidence>
<dbReference type="InterPro" id="IPR000535">
    <property type="entry name" value="MSP_dom"/>
</dbReference>
<dbReference type="InterPro" id="IPR013783">
    <property type="entry name" value="Ig-like_fold"/>
</dbReference>
<protein>
    <recommendedName>
        <fullName evidence="1">MSP domain-containing protein</fullName>
    </recommendedName>
</protein>
<dbReference type="AlphaFoldDB" id="A0A016U418"/>
<evidence type="ECO:0000313" key="2">
    <source>
        <dbReference type="EMBL" id="EYC09373.1"/>
    </source>
</evidence>
<feature type="domain" description="MSP" evidence="1">
    <location>
        <begin position="38"/>
        <end position="107"/>
    </location>
</feature>
<dbReference type="Proteomes" id="UP000024635">
    <property type="component" value="Unassembled WGS sequence"/>
</dbReference>
<dbReference type="SUPFAM" id="SSF49354">
    <property type="entry name" value="PapD-like"/>
    <property type="match status" value="1"/>
</dbReference>
<dbReference type="Gene3D" id="2.60.40.10">
    <property type="entry name" value="Immunoglobulins"/>
    <property type="match status" value="1"/>
</dbReference>
<keyword evidence="3" id="KW-1185">Reference proteome</keyword>